<evidence type="ECO:0000259" key="3">
    <source>
        <dbReference type="Pfam" id="PF13439"/>
    </source>
</evidence>
<evidence type="ECO:0000256" key="1">
    <source>
        <dbReference type="ARBA" id="ARBA00022679"/>
    </source>
</evidence>
<dbReference type="InterPro" id="IPR028098">
    <property type="entry name" value="Glyco_trans_4-like_N"/>
</dbReference>
<dbReference type="EMBL" id="FUYH01000001">
    <property type="protein sequence ID" value="SKA76598.1"/>
    <property type="molecule type" value="Genomic_DNA"/>
</dbReference>
<dbReference type="GO" id="GO:0009103">
    <property type="term" value="P:lipopolysaccharide biosynthetic process"/>
    <property type="evidence" value="ECO:0007669"/>
    <property type="project" value="TreeGrafter"/>
</dbReference>
<name>A0A1T4WI34_9CLOT</name>
<dbReference type="AlphaFoldDB" id="A0A1T4WI34"/>
<dbReference type="CDD" id="cd03809">
    <property type="entry name" value="GT4_MtfB-like"/>
    <property type="match status" value="1"/>
</dbReference>
<keyword evidence="1 4" id="KW-0808">Transferase</keyword>
<evidence type="ECO:0000259" key="2">
    <source>
        <dbReference type="Pfam" id="PF00534"/>
    </source>
</evidence>
<organism evidence="4 5">
    <name type="scientific">Caloramator quimbayensis</name>
    <dbReference type="NCBI Taxonomy" id="1147123"/>
    <lineage>
        <taxon>Bacteria</taxon>
        <taxon>Bacillati</taxon>
        <taxon>Bacillota</taxon>
        <taxon>Clostridia</taxon>
        <taxon>Eubacteriales</taxon>
        <taxon>Clostridiaceae</taxon>
        <taxon>Caloramator</taxon>
    </lineage>
</organism>
<dbReference type="Pfam" id="PF13439">
    <property type="entry name" value="Glyco_transf_4"/>
    <property type="match status" value="1"/>
</dbReference>
<dbReference type="InterPro" id="IPR001296">
    <property type="entry name" value="Glyco_trans_1"/>
</dbReference>
<dbReference type="PANTHER" id="PTHR46401:SF2">
    <property type="entry name" value="GLYCOSYLTRANSFERASE WBBK-RELATED"/>
    <property type="match status" value="1"/>
</dbReference>
<gene>
    <name evidence="4" type="ORF">SAMN05443428_101225</name>
</gene>
<protein>
    <submittedName>
        <fullName evidence="4">Glycosyltransferase involved in cell wall bisynthesis</fullName>
    </submittedName>
</protein>
<accession>A0A1T4WI34</accession>
<evidence type="ECO:0000313" key="4">
    <source>
        <dbReference type="EMBL" id="SKA76598.1"/>
    </source>
</evidence>
<dbReference type="RefSeq" id="WP_078695255.1">
    <property type="nucleotide sequence ID" value="NZ_FUYH01000001.1"/>
</dbReference>
<dbReference type="OrthoDB" id="9797829at2"/>
<feature type="domain" description="Glycosyl transferase family 1" evidence="2">
    <location>
        <begin position="177"/>
        <end position="341"/>
    </location>
</feature>
<reference evidence="5" key="1">
    <citation type="submission" date="2017-02" db="EMBL/GenBank/DDBJ databases">
        <authorList>
            <person name="Varghese N."/>
            <person name="Submissions S."/>
        </authorList>
    </citation>
    <scope>NUCLEOTIDE SEQUENCE [LARGE SCALE GENOMIC DNA]</scope>
    <source>
        <strain evidence="5">USBA 833</strain>
    </source>
</reference>
<dbReference type="FunFam" id="3.40.50.2000:FF:000119">
    <property type="entry name" value="Glycosyl transferase group 1"/>
    <property type="match status" value="1"/>
</dbReference>
<sequence length="364" mass="42093">MKIIVNATIINNKRAGIGNYGYNLISNLVNEKDVNFTFILQKCIKIDYNNVHYTKNYIKSYQRIIDEQLFLPLKYRKYDLVHFIDYSSPIINIGIPFIVTIHDLSFYKYPEMFSQMSRTLKQRLTPLSIKRASLIIADSNSTRNDIIEYFQTAAEKIRVIYPGKPNFRKINDITIVENIKNKYGIKGRYILGVCTLEPRKNLKRLVQAFEIIYKYYNDIYLVLVGQKGWLYDDLMLKIENSFIKDRIITTGYISKKELECIYSGAEVFVYPSLYEGFGLPPLEAMCCGVPVVVSNSSSLPEVVGDAGIYCDPYSIESIAESVLSILKNQEIKKHLSIEGIKRSEKFSWQKAAQKVMEAYREILE</sequence>
<keyword evidence="5" id="KW-1185">Reference proteome</keyword>
<dbReference type="Pfam" id="PF00534">
    <property type="entry name" value="Glycos_transf_1"/>
    <property type="match status" value="1"/>
</dbReference>
<dbReference type="STRING" id="1147123.SAMN05443428_101225"/>
<dbReference type="GO" id="GO:0016757">
    <property type="term" value="F:glycosyltransferase activity"/>
    <property type="evidence" value="ECO:0007669"/>
    <property type="project" value="InterPro"/>
</dbReference>
<dbReference type="PANTHER" id="PTHR46401">
    <property type="entry name" value="GLYCOSYLTRANSFERASE WBBK-RELATED"/>
    <property type="match status" value="1"/>
</dbReference>
<dbReference type="SUPFAM" id="SSF53756">
    <property type="entry name" value="UDP-Glycosyltransferase/glycogen phosphorylase"/>
    <property type="match status" value="1"/>
</dbReference>
<proteinExistence type="predicted"/>
<evidence type="ECO:0000313" key="5">
    <source>
        <dbReference type="Proteomes" id="UP000190105"/>
    </source>
</evidence>
<feature type="domain" description="Glycosyltransferase subfamily 4-like N-terminal" evidence="3">
    <location>
        <begin position="73"/>
        <end position="163"/>
    </location>
</feature>
<dbReference type="Gene3D" id="3.40.50.2000">
    <property type="entry name" value="Glycogen Phosphorylase B"/>
    <property type="match status" value="2"/>
</dbReference>
<dbReference type="Proteomes" id="UP000190105">
    <property type="component" value="Unassembled WGS sequence"/>
</dbReference>